<evidence type="ECO:0000313" key="2">
    <source>
        <dbReference type="EMBL" id="RKD68839.1"/>
    </source>
</evidence>
<name>A0A419UW93_9BACL</name>
<evidence type="ECO:0000313" key="3">
    <source>
        <dbReference type="Proteomes" id="UP000285120"/>
    </source>
</evidence>
<accession>A0A419UW93</accession>
<dbReference type="Proteomes" id="UP000285120">
    <property type="component" value="Unassembled WGS sequence"/>
</dbReference>
<proteinExistence type="predicted"/>
<comment type="caution">
    <text evidence="2">The sequence shown here is derived from an EMBL/GenBank/DDBJ whole genome shotgun (WGS) entry which is preliminary data.</text>
</comment>
<gene>
    <name evidence="2" type="ORF">ATL39_3302</name>
</gene>
<evidence type="ECO:0000256" key="1">
    <source>
        <dbReference type="PIRSR" id="PIRSR012565-1"/>
    </source>
</evidence>
<reference evidence="2 3" key="1">
    <citation type="submission" date="2018-09" db="EMBL/GenBank/DDBJ databases">
        <title>Genomic Encyclopedia of Archaeal and Bacterial Type Strains, Phase II (KMG-II): from individual species to whole genera.</title>
        <authorList>
            <person name="Goeker M."/>
        </authorList>
    </citation>
    <scope>NUCLEOTIDE SEQUENCE [LARGE SCALE GENOMIC DNA]</scope>
    <source>
        <strain evidence="2 3">DSM 17008</strain>
    </source>
</reference>
<dbReference type="AlphaFoldDB" id="A0A419UW93"/>
<feature type="disulfide bond" evidence="1">
    <location>
        <begin position="77"/>
        <end position="81"/>
    </location>
</feature>
<dbReference type="OrthoDB" id="1650379at2"/>
<keyword evidence="3" id="KW-1185">Reference proteome</keyword>
<dbReference type="PIRSF" id="PIRSF012565">
    <property type="entry name" value="DUF1027"/>
    <property type="match status" value="1"/>
</dbReference>
<dbReference type="Gene3D" id="3.50.4.20">
    <property type="match status" value="1"/>
</dbReference>
<organism evidence="2 3">
    <name type="scientific">Sinobaca qinghaiensis</name>
    <dbReference type="NCBI Taxonomy" id="342944"/>
    <lineage>
        <taxon>Bacteria</taxon>
        <taxon>Bacillati</taxon>
        <taxon>Bacillota</taxon>
        <taxon>Bacilli</taxon>
        <taxon>Bacillales</taxon>
        <taxon>Sporolactobacillaceae</taxon>
        <taxon>Sinobaca</taxon>
    </lineage>
</organism>
<keyword evidence="1" id="KW-1015">Disulfide bond</keyword>
<sequence length="108" mass="13080">MVEVQGYTYEVVEENRSGWNEEVFIERYSEVLHKYDYILGDWGHEQLRLRGFFDDSRKKVSYDMKISTLHDYLLEYCNFGCAYFVVKKQKKQEQPEVETEEKEEEVNS</sequence>
<dbReference type="InterPro" id="IPR038141">
    <property type="entry name" value="YutD-like_sf"/>
</dbReference>
<dbReference type="InterPro" id="IPR009370">
    <property type="entry name" value="YutD-like"/>
</dbReference>
<dbReference type="Pfam" id="PF06265">
    <property type="entry name" value="YutD-like"/>
    <property type="match status" value="1"/>
</dbReference>
<protein>
    <submittedName>
        <fullName evidence="2">Uncharacterized protein YutD</fullName>
    </submittedName>
</protein>
<dbReference type="RefSeq" id="WP_120194428.1">
    <property type="nucleotide sequence ID" value="NZ_RAPK01000012.1"/>
</dbReference>
<dbReference type="EMBL" id="RAPK01000012">
    <property type="protein sequence ID" value="RKD68839.1"/>
    <property type="molecule type" value="Genomic_DNA"/>
</dbReference>